<comment type="function">
    <text evidence="1">S-adenosyl-L-methionine-dependent protein-lysine N-methyltransferase that monomethylates 60S ribosomal protein L42.</text>
</comment>
<keyword evidence="1" id="KW-0489">Methyltransferase</keyword>
<evidence type="ECO:0000313" key="5">
    <source>
        <dbReference type="Proteomes" id="UP001210925"/>
    </source>
</evidence>
<name>A0AAD5Y223_9FUNG</name>
<keyword evidence="1" id="KW-0808">Transferase</keyword>
<dbReference type="InterPro" id="IPR050600">
    <property type="entry name" value="SETD3_SETD6_MTase"/>
</dbReference>
<proteinExistence type="inferred from homology"/>
<organism evidence="4 5">
    <name type="scientific">Boothiomyces macroporosus</name>
    <dbReference type="NCBI Taxonomy" id="261099"/>
    <lineage>
        <taxon>Eukaryota</taxon>
        <taxon>Fungi</taxon>
        <taxon>Fungi incertae sedis</taxon>
        <taxon>Chytridiomycota</taxon>
        <taxon>Chytridiomycota incertae sedis</taxon>
        <taxon>Chytridiomycetes</taxon>
        <taxon>Rhizophydiales</taxon>
        <taxon>Terramycetaceae</taxon>
        <taxon>Boothiomyces</taxon>
    </lineage>
</organism>
<feature type="domain" description="SET" evidence="3">
    <location>
        <begin position="19"/>
        <end position="278"/>
    </location>
</feature>
<comment type="similarity">
    <text evidence="1">Belongs to the class V-like SAM-binding methyltransferase superfamily. Histone-lysine methyltransferase family. SETD6 subfamily.</text>
</comment>
<accession>A0AAD5Y223</accession>
<protein>
    <recommendedName>
        <fullName evidence="1">Ribosomal lysine N-methyltransferase 4</fullName>
        <ecNumber evidence="1">2.1.1.-</ecNumber>
    </recommendedName>
</protein>
<dbReference type="PANTHER" id="PTHR13271">
    <property type="entry name" value="UNCHARACTERIZED PUTATIVE METHYLTRANSFERASE"/>
    <property type="match status" value="1"/>
</dbReference>
<reference evidence="4" key="1">
    <citation type="submission" date="2020-05" db="EMBL/GenBank/DDBJ databases">
        <title>Phylogenomic resolution of chytrid fungi.</title>
        <authorList>
            <person name="Stajich J.E."/>
            <person name="Amses K."/>
            <person name="Simmons R."/>
            <person name="Seto K."/>
            <person name="Myers J."/>
            <person name="Bonds A."/>
            <person name="Quandt C.A."/>
            <person name="Barry K."/>
            <person name="Liu P."/>
            <person name="Grigoriev I."/>
            <person name="Longcore J.E."/>
            <person name="James T.Y."/>
        </authorList>
    </citation>
    <scope>NUCLEOTIDE SEQUENCE</scope>
    <source>
        <strain evidence="4">PLAUS21</strain>
    </source>
</reference>
<dbReference type="InterPro" id="IPR011383">
    <property type="entry name" value="N-lys_methylase_SETD6"/>
</dbReference>
<dbReference type="Proteomes" id="UP001210925">
    <property type="component" value="Unassembled WGS sequence"/>
</dbReference>
<dbReference type="PROSITE" id="PS50280">
    <property type="entry name" value="SET"/>
    <property type="match status" value="1"/>
</dbReference>
<dbReference type="CDD" id="cd10527">
    <property type="entry name" value="SET_LSMT"/>
    <property type="match status" value="1"/>
</dbReference>
<comment type="subcellular location">
    <subcellularLocation>
        <location evidence="1">Nucleus</location>
    </subcellularLocation>
</comment>
<dbReference type="InterPro" id="IPR046341">
    <property type="entry name" value="SET_dom_sf"/>
</dbReference>
<evidence type="ECO:0000259" key="3">
    <source>
        <dbReference type="PROSITE" id="PS50280"/>
    </source>
</evidence>
<keyword evidence="1" id="KW-0539">Nucleus</keyword>
<dbReference type="InterPro" id="IPR001214">
    <property type="entry name" value="SET_dom"/>
</dbReference>
<dbReference type="PIRSF" id="PIRSF011771">
    <property type="entry name" value="RMS1_SET"/>
    <property type="match status" value="1"/>
</dbReference>
<evidence type="ECO:0000256" key="2">
    <source>
        <dbReference type="SAM" id="MobiDB-lite"/>
    </source>
</evidence>
<evidence type="ECO:0000313" key="4">
    <source>
        <dbReference type="EMBL" id="KAJ3255235.1"/>
    </source>
</evidence>
<dbReference type="GO" id="GO:0005634">
    <property type="term" value="C:nucleus"/>
    <property type="evidence" value="ECO:0007669"/>
    <property type="project" value="UniProtKB-SubCell"/>
</dbReference>
<dbReference type="PANTHER" id="PTHR13271:SF34">
    <property type="entry name" value="N-LYSINE METHYLTRANSFERASE SETD6"/>
    <property type="match status" value="1"/>
</dbReference>
<dbReference type="SUPFAM" id="SSF82199">
    <property type="entry name" value="SET domain"/>
    <property type="match status" value="2"/>
</dbReference>
<dbReference type="AlphaFoldDB" id="A0AAD5Y223"/>
<dbReference type="GO" id="GO:0032259">
    <property type="term" value="P:methylation"/>
    <property type="evidence" value="ECO:0007669"/>
    <property type="project" value="UniProtKB-KW"/>
</dbReference>
<feature type="region of interest" description="Disordered" evidence="2">
    <location>
        <begin position="344"/>
        <end position="369"/>
    </location>
</feature>
<gene>
    <name evidence="4" type="ORF">HK103_006369</name>
</gene>
<feature type="region of interest" description="Disordered" evidence="2">
    <location>
        <begin position="230"/>
        <end position="252"/>
    </location>
</feature>
<dbReference type="Gene3D" id="3.90.1410.10">
    <property type="entry name" value="set domain protein methyltransferase, domain 1"/>
    <property type="match status" value="1"/>
</dbReference>
<dbReference type="GO" id="GO:0016279">
    <property type="term" value="F:protein-lysine N-methyltransferase activity"/>
    <property type="evidence" value="ECO:0007669"/>
    <property type="project" value="UniProtKB-UniRule"/>
</dbReference>
<dbReference type="EMBL" id="JADGKB010000069">
    <property type="protein sequence ID" value="KAJ3255235.1"/>
    <property type="molecule type" value="Genomic_DNA"/>
</dbReference>
<dbReference type="EC" id="2.1.1.-" evidence="1"/>
<comment type="caution">
    <text evidence="4">The sequence shown here is derived from an EMBL/GenBank/DDBJ whole genome shotgun (WGS) entry which is preliminary data.</text>
</comment>
<keyword evidence="1" id="KW-0949">S-adenosyl-L-methionine</keyword>
<evidence type="ECO:0000256" key="1">
    <source>
        <dbReference type="PIRNR" id="PIRNR011771"/>
    </source>
</evidence>
<feature type="compositionally biased region" description="Basic and acidic residues" evidence="2">
    <location>
        <begin position="353"/>
        <end position="369"/>
    </location>
</feature>
<sequence length="521" mass="58540">MDKVEKLREFFKSNNITFDKIEIVSDDNGFSIRATEDIEEGVKESVLSIRNTACADILEENELGGVLGLAIAIMFEASLGEKSPWYNYLQSIPVFENVPCFWSDEDKAFLASTDVGKSLAQDIQYLQDDYKEHVIPLIEKYAEFDAKFMTLERWMNATSLVASRAFQVDEFHGESLVPLADLFNHKTGAEHVHFEGVGDVCPTCGSSDGCDCEGEEWEDDEDVPELDTIEEDGDEAPELADMEEAPELDEETPMDNEILEMVTVRAAKKGEELFNTYGDHSNSSLLRLYGFVDQENEFSCVRIDRKDVLEQFKGLDPESLEDRLGFWDQVGKDIVDQLGALDENEEPEEDFDEHEHTGDCCGEEHGHEGDDGEGDMCCDDENCEGCDQEDPLLDDFYIEHDGKPSFALAAFVNLLAMSQQAFETIAIDLNLAIEALVKIRNDLQEAPKPKKKGKAKADKLQSTVNATIKAVVEARLGEYAAIDAEPVNQNQKYALMLRNEEISILQMYWGVSKLNKFNNVQ</sequence>
<keyword evidence="5" id="KW-1185">Reference proteome</keyword>